<dbReference type="InterPro" id="IPR036259">
    <property type="entry name" value="MFS_trans_sf"/>
</dbReference>
<comment type="subcellular location">
    <subcellularLocation>
        <location evidence="1">Membrane</location>
        <topology evidence="1">Multi-pass membrane protein</topology>
    </subcellularLocation>
</comment>
<evidence type="ECO:0000259" key="6">
    <source>
        <dbReference type="PROSITE" id="PS50850"/>
    </source>
</evidence>
<feature type="transmembrane region" description="Helical" evidence="5">
    <location>
        <begin position="237"/>
        <end position="255"/>
    </location>
</feature>
<dbReference type="GO" id="GO:0022857">
    <property type="term" value="F:transmembrane transporter activity"/>
    <property type="evidence" value="ECO:0007669"/>
    <property type="project" value="InterPro"/>
</dbReference>
<evidence type="ECO:0000256" key="5">
    <source>
        <dbReference type="SAM" id="Phobius"/>
    </source>
</evidence>
<dbReference type="SUPFAM" id="SSF103473">
    <property type="entry name" value="MFS general substrate transporter"/>
    <property type="match status" value="1"/>
</dbReference>
<dbReference type="PRINTS" id="PR01036">
    <property type="entry name" value="TCRTETB"/>
</dbReference>
<comment type="caution">
    <text evidence="7">The sequence shown here is derived from an EMBL/GenBank/DDBJ whole genome shotgun (WGS) entry which is preliminary data.</text>
</comment>
<feature type="transmembrane region" description="Helical" evidence="5">
    <location>
        <begin position="20"/>
        <end position="46"/>
    </location>
</feature>
<feature type="transmembrane region" description="Helical" evidence="5">
    <location>
        <begin position="88"/>
        <end position="109"/>
    </location>
</feature>
<evidence type="ECO:0000313" key="8">
    <source>
        <dbReference type="Proteomes" id="UP000249065"/>
    </source>
</evidence>
<feature type="transmembrane region" description="Helical" evidence="5">
    <location>
        <begin position="413"/>
        <end position="433"/>
    </location>
</feature>
<dbReference type="PROSITE" id="PS50850">
    <property type="entry name" value="MFS"/>
    <property type="match status" value="1"/>
</dbReference>
<gene>
    <name evidence="7" type="ORF">DOO78_12285</name>
</gene>
<feature type="transmembrane region" description="Helical" evidence="5">
    <location>
        <begin position="313"/>
        <end position="334"/>
    </location>
</feature>
<dbReference type="InterPro" id="IPR020846">
    <property type="entry name" value="MFS_dom"/>
</dbReference>
<protein>
    <submittedName>
        <fullName evidence="7">MFS transporter</fullName>
    </submittedName>
</protein>
<dbReference type="PANTHER" id="PTHR23501:SF197">
    <property type="entry name" value="COMD"/>
    <property type="match status" value="1"/>
</dbReference>
<feature type="transmembrane region" description="Helical" evidence="5">
    <location>
        <begin position="149"/>
        <end position="168"/>
    </location>
</feature>
<dbReference type="EMBL" id="QLIX01000007">
    <property type="protein sequence ID" value="RAI58845.1"/>
    <property type="molecule type" value="Genomic_DNA"/>
</dbReference>
<name>A0A327M8S8_9PROT</name>
<dbReference type="Gene3D" id="1.20.1720.10">
    <property type="entry name" value="Multidrug resistance protein D"/>
    <property type="match status" value="1"/>
</dbReference>
<dbReference type="Gene3D" id="1.20.1250.20">
    <property type="entry name" value="MFS general substrate transporter like domains"/>
    <property type="match status" value="1"/>
</dbReference>
<reference evidence="8" key="1">
    <citation type="submission" date="2018-06" db="EMBL/GenBank/DDBJ databases">
        <authorList>
            <person name="Khan S.A."/>
        </authorList>
    </citation>
    <scope>NUCLEOTIDE SEQUENCE [LARGE SCALE GENOMIC DNA]</scope>
    <source>
        <strain evidence="8">DB-1506</strain>
    </source>
</reference>
<evidence type="ECO:0000256" key="3">
    <source>
        <dbReference type="ARBA" id="ARBA00022989"/>
    </source>
</evidence>
<feature type="transmembrane region" description="Helical" evidence="5">
    <location>
        <begin position="471"/>
        <end position="491"/>
    </location>
</feature>
<organism evidence="7 8">
    <name type="scientific">Roseicella frigidaeris</name>
    <dbReference type="NCBI Taxonomy" id="2230885"/>
    <lineage>
        <taxon>Bacteria</taxon>
        <taxon>Pseudomonadati</taxon>
        <taxon>Pseudomonadota</taxon>
        <taxon>Alphaproteobacteria</taxon>
        <taxon>Acetobacterales</taxon>
        <taxon>Roseomonadaceae</taxon>
        <taxon>Roseicella</taxon>
    </lineage>
</organism>
<keyword evidence="2 5" id="KW-0812">Transmembrane</keyword>
<dbReference type="Pfam" id="PF07690">
    <property type="entry name" value="MFS_1"/>
    <property type="match status" value="1"/>
</dbReference>
<keyword evidence="3 5" id="KW-1133">Transmembrane helix</keyword>
<feature type="domain" description="Major facilitator superfamily (MFS) profile" evidence="6">
    <location>
        <begin position="23"/>
        <end position="498"/>
    </location>
</feature>
<dbReference type="RefSeq" id="WP_111470064.1">
    <property type="nucleotide sequence ID" value="NZ_QLIX01000007.1"/>
</dbReference>
<feature type="transmembrane region" description="Helical" evidence="5">
    <location>
        <begin position="174"/>
        <end position="195"/>
    </location>
</feature>
<keyword evidence="8" id="KW-1185">Reference proteome</keyword>
<proteinExistence type="predicted"/>
<feature type="transmembrane region" description="Helical" evidence="5">
    <location>
        <begin position="207"/>
        <end position="225"/>
    </location>
</feature>
<evidence type="ECO:0000256" key="4">
    <source>
        <dbReference type="ARBA" id="ARBA00023136"/>
    </source>
</evidence>
<feature type="transmembrane region" description="Helical" evidence="5">
    <location>
        <begin position="58"/>
        <end position="76"/>
    </location>
</feature>
<keyword evidence="4 5" id="KW-0472">Membrane</keyword>
<evidence type="ECO:0000313" key="7">
    <source>
        <dbReference type="EMBL" id="RAI58845.1"/>
    </source>
</evidence>
<accession>A0A327M8S8</accession>
<dbReference type="GO" id="GO:0005886">
    <property type="term" value="C:plasma membrane"/>
    <property type="evidence" value="ECO:0007669"/>
    <property type="project" value="TreeGrafter"/>
</dbReference>
<dbReference type="InterPro" id="IPR011701">
    <property type="entry name" value="MFS"/>
</dbReference>
<evidence type="ECO:0000256" key="1">
    <source>
        <dbReference type="ARBA" id="ARBA00004141"/>
    </source>
</evidence>
<dbReference type="AlphaFoldDB" id="A0A327M8S8"/>
<feature type="transmembrane region" description="Helical" evidence="5">
    <location>
        <begin position="341"/>
        <end position="363"/>
    </location>
</feature>
<dbReference type="InterPro" id="IPR005829">
    <property type="entry name" value="Sugar_transporter_CS"/>
</dbReference>
<dbReference type="PANTHER" id="PTHR23501">
    <property type="entry name" value="MAJOR FACILITATOR SUPERFAMILY"/>
    <property type="match status" value="1"/>
</dbReference>
<dbReference type="Proteomes" id="UP000249065">
    <property type="component" value="Unassembled WGS sequence"/>
</dbReference>
<sequence>MPPPAAPAETAPAPRPGSPFFAIFPSIVLPMFLAIVDQTIVSTALPAIGGALGQVERLSWIVVAYLVANTIAAPVYGRLGDAFGRPRLMFVALGLFLFASALCAMATSVEMLAAARVLQGLGGGGLMTLSQALVGEAVPPRDRGRYQGYLAGVMVCSSTFGPVAGGFLTQHFGWRAVFLVNLPLGLLAGLLLLRLPRRGGGGGSLRFDRLGLVLFVLFVAPMLLALEAVQRFDLRSLLVALGLAALSLTALVLLLRQEKRASAPLLPIALLRQGPIWRADAMAACHGAALVSLFTFLPIYLHVVRGSSAAETGLLLLPLTIAIGLSSLVTGQLVSRTGRTAIFPSLGLCLATATLLGLGLWAPHLSTRMVAFGFGLNALGMGTVMGVVQVTVQNAAGPRMLGAAAGSVQFSRSVGAALGTALVGTVLFATLTLQGGGAAAFFVDVIRHGSESLAGIPPETQAQMQADIARAFSYAFLTVAGFTGCGALLAWSMPARRI</sequence>
<evidence type="ECO:0000256" key="2">
    <source>
        <dbReference type="ARBA" id="ARBA00022692"/>
    </source>
</evidence>
<feature type="transmembrane region" description="Helical" evidence="5">
    <location>
        <begin position="276"/>
        <end position="301"/>
    </location>
</feature>
<dbReference type="PROSITE" id="PS00217">
    <property type="entry name" value="SUGAR_TRANSPORT_2"/>
    <property type="match status" value="1"/>
</dbReference>
<feature type="transmembrane region" description="Helical" evidence="5">
    <location>
        <begin position="369"/>
        <end position="392"/>
    </location>
</feature>
<dbReference type="OrthoDB" id="9771737at2"/>